<organism evidence="4 7">
    <name type="scientific">Marinomonas gallaica</name>
    <dbReference type="NCBI Taxonomy" id="1806667"/>
    <lineage>
        <taxon>Bacteria</taxon>
        <taxon>Pseudomonadati</taxon>
        <taxon>Pseudomonadota</taxon>
        <taxon>Gammaproteobacteria</taxon>
        <taxon>Oceanospirillales</taxon>
        <taxon>Oceanospirillaceae</taxon>
        <taxon>Marinomonas</taxon>
    </lineage>
</organism>
<dbReference type="InterPro" id="IPR001647">
    <property type="entry name" value="HTH_TetR"/>
</dbReference>
<evidence type="ECO:0000256" key="1">
    <source>
        <dbReference type="ARBA" id="ARBA00023125"/>
    </source>
</evidence>
<dbReference type="InterPro" id="IPR009057">
    <property type="entry name" value="Homeodomain-like_sf"/>
</dbReference>
<evidence type="ECO:0000313" key="5">
    <source>
        <dbReference type="EMBL" id="SBT20779.1"/>
    </source>
</evidence>
<accession>A0A1C3JRQ8</accession>
<dbReference type="Gene3D" id="1.10.357.10">
    <property type="entry name" value="Tetracycline Repressor, domain 2"/>
    <property type="match status" value="1"/>
</dbReference>
<dbReference type="GO" id="GO:0003677">
    <property type="term" value="F:DNA binding"/>
    <property type="evidence" value="ECO:0007669"/>
    <property type="project" value="UniProtKB-UniRule"/>
</dbReference>
<dbReference type="SUPFAM" id="SSF46689">
    <property type="entry name" value="Homeodomain-like"/>
    <property type="match status" value="1"/>
</dbReference>
<feature type="domain" description="HTH tetR-type" evidence="3">
    <location>
        <begin position="5"/>
        <end position="65"/>
    </location>
</feature>
<evidence type="ECO:0000313" key="6">
    <source>
        <dbReference type="Proteomes" id="UP000092840"/>
    </source>
</evidence>
<dbReference type="Proteomes" id="UP000092840">
    <property type="component" value="Unassembled WGS sequence"/>
</dbReference>
<evidence type="ECO:0000313" key="7">
    <source>
        <dbReference type="Proteomes" id="UP000092871"/>
    </source>
</evidence>
<evidence type="ECO:0000256" key="2">
    <source>
        <dbReference type="PROSITE-ProRule" id="PRU00335"/>
    </source>
</evidence>
<dbReference type="AlphaFoldDB" id="A0A1C3JRQ8"/>
<evidence type="ECO:0000313" key="4">
    <source>
        <dbReference type="EMBL" id="SBT17921.1"/>
    </source>
</evidence>
<dbReference type="Proteomes" id="UP000092871">
    <property type="component" value="Unassembled WGS sequence"/>
</dbReference>
<protein>
    <recommendedName>
        <fullName evidence="3">HTH tetR-type domain-containing protein</fullName>
    </recommendedName>
</protein>
<name>A0A1C3JRQ8_9GAMM</name>
<proteinExistence type="predicted"/>
<gene>
    <name evidence="4" type="ORF">MGA5115_02038</name>
    <name evidence="5" type="ORF">MGA5116_01366</name>
</gene>
<feature type="DNA-binding region" description="H-T-H motif" evidence="2">
    <location>
        <begin position="28"/>
        <end position="47"/>
    </location>
</feature>
<reference evidence="4 7" key="2">
    <citation type="submission" date="2016-06" db="EMBL/GenBank/DDBJ databases">
        <authorList>
            <person name="Kjaerup R.B."/>
            <person name="Dalgaard T.S."/>
            <person name="Juul-Madsen H.R."/>
        </authorList>
    </citation>
    <scope>NUCLEOTIDE SEQUENCE [LARGE SCALE GENOMIC DNA]</scope>
    <source>
        <strain evidence="4 7">CECT 5115</strain>
    </source>
</reference>
<keyword evidence="1 2" id="KW-0238">DNA-binding</keyword>
<dbReference type="EMBL" id="FLRA01000014">
    <property type="protein sequence ID" value="SBT17921.1"/>
    <property type="molecule type" value="Genomic_DNA"/>
</dbReference>
<dbReference type="EMBL" id="FLRB01000008">
    <property type="protein sequence ID" value="SBT20779.1"/>
    <property type="molecule type" value="Genomic_DNA"/>
</dbReference>
<evidence type="ECO:0000259" key="3">
    <source>
        <dbReference type="PROSITE" id="PS50977"/>
    </source>
</evidence>
<reference evidence="5 6" key="1">
    <citation type="submission" date="2016-06" db="EMBL/GenBank/DDBJ databases">
        <authorList>
            <person name="Rodrigo-Torres L."/>
            <person name="Arahal D.R."/>
        </authorList>
    </citation>
    <scope>NUCLEOTIDE SEQUENCE [LARGE SCALE GENOMIC DNA]</scope>
    <source>
        <strain evidence="5 6">CECT 5116</strain>
    </source>
</reference>
<dbReference type="PROSITE" id="PS50977">
    <property type="entry name" value="HTH_TETR_2"/>
    <property type="match status" value="1"/>
</dbReference>
<dbReference type="RefSeq" id="WP_197478922.1">
    <property type="nucleotide sequence ID" value="NZ_FLRA01000014.1"/>
</dbReference>
<keyword evidence="6" id="KW-1185">Reference proteome</keyword>
<sequence length="174" mass="19675">MSTMNKTQQKIAAALEHAFAENGFTEIGVDGLRDATQVSLRTLYKYCPSREEMIITALDYRHMRYMTHLFDDLPLNSEQALDEIWGRVGTWMLENAANGCLFHGACASHPNSLAIRTMLERHKMEVINKMVLITGLVSARDQLMLLHEGITQSWPLMHESAVKTATTFSRALFS</sequence>